<evidence type="ECO:0000313" key="4">
    <source>
        <dbReference type="Proteomes" id="UP001195769"/>
    </source>
</evidence>
<sequence>MLFKCIAVFAAGIPLGLWLAFKQDMQLAGLWGGLTVALLYSSTLGIWLCIKTDWISATLA</sequence>
<keyword evidence="4" id="KW-1185">Reference proteome</keyword>
<evidence type="ECO:0000313" key="3">
    <source>
        <dbReference type="EMBL" id="KAG1897744.1"/>
    </source>
</evidence>
<organism evidence="2 4">
    <name type="scientific">Suillus fuscotomentosus</name>
    <dbReference type="NCBI Taxonomy" id="1912939"/>
    <lineage>
        <taxon>Eukaryota</taxon>
        <taxon>Fungi</taxon>
        <taxon>Dikarya</taxon>
        <taxon>Basidiomycota</taxon>
        <taxon>Agaricomycotina</taxon>
        <taxon>Agaricomycetes</taxon>
        <taxon>Agaricomycetidae</taxon>
        <taxon>Boletales</taxon>
        <taxon>Suillineae</taxon>
        <taxon>Suillaceae</taxon>
        <taxon>Suillus</taxon>
    </lineage>
</organism>
<accession>A0AAD4HHI6</accession>
<dbReference type="EMBL" id="JABBWK010000044">
    <property type="protein sequence ID" value="KAG1897744.1"/>
    <property type="molecule type" value="Genomic_DNA"/>
</dbReference>
<comment type="caution">
    <text evidence="2">The sequence shown here is derived from an EMBL/GenBank/DDBJ whole genome shotgun (WGS) entry which is preliminary data.</text>
</comment>
<dbReference type="RefSeq" id="XP_041223320.1">
    <property type="nucleotide sequence ID" value="XM_041362347.1"/>
</dbReference>
<dbReference type="Proteomes" id="UP001195769">
    <property type="component" value="Unassembled WGS sequence"/>
</dbReference>
<reference evidence="2" key="1">
    <citation type="journal article" date="2020" name="New Phytol.">
        <title>Comparative genomics reveals dynamic genome evolution in host specialist ectomycorrhizal fungi.</title>
        <authorList>
            <person name="Lofgren L.A."/>
            <person name="Nguyen N.H."/>
            <person name="Vilgalys R."/>
            <person name="Ruytinx J."/>
            <person name="Liao H.L."/>
            <person name="Branco S."/>
            <person name="Kuo A."/>
            <person name="LaButti K."/>
            <person name="Lipzen A."/>
            <person name="Andreopoulos W."/>
            <person name="Pangilinan J."/>
            <person name="Riley R."/>
            <person name="Hundley H."/>
            <person name="Na H."/>
            <person name="Barry K."/>
            <person name="Grigoriev I.V."/>
            <person name="Stajich J.E."/>
            <person name="Kennedy P.G."/>
        </authorList>
    </citation>
    <scope>NUCLEOTIDE SEQUENCE</scope>
    <source>
        <strain evidence="2">FC203</strain>
    </source>
</reference>
<dbReference type="GeneID" id="64656645"/>
<evidence type="ECO:0000313" key="2">
    <source>
        <dbReference type="EMBL" id="KAG1896411.1"/>
    </source>
</evidence>
<keyword evidence="1" id="KW-0472">Membrane</keyword>
<name>A0AAD4HHI6_9AGAM</name>
<gene>
    <name evidence="3" type="ORF">F5891DRAFT_1047272</name>
    <name evidence="2" type="ORF">F5891DRAFT_1053691</name>
</gene>
<keyword evidence="1" id="KW-1133">Transmembrane helix</keyword>
<dbReference type="AlphaFoldDB" id="A0AAD4HHI6"/>
<keyword evidence="1" id="KW-0812">Transmembrane</keyword>
<feature type="transmembrane region" description="Helical" evidence="1">
    <location>
        <begin position="32"/>
        <end position="50"/>
    </location>
</feature>
<evidence type="ECO:0000256" key="1">
    <source>
        <dbReference type="SAM" id="Phobius"/>
    </source>
</evidence>
<protein>
    <submittedName>
        <fullName evidence="2">Uncharacterized protein</fullName>
    </submittedName>
</protein>
<proteinExistence type="predicted"/>
<dbReference type="EMBL" id="JABBWK010000055">
    <property type="protein sequence ID" value="KAG1896411.1"/>
    <property type="molecule type" value="Genomic_DNA"/>
</dbReference>